<keyword evidence="2" id="KW-1185">Reference proteome</keyword>
<reference evidence="1" key="1">
    <citation type="submission" date="2021-08" db="EMBL/GenBank/DDBJ databases">
        <title>The first chromosome-level gecko genome reveals the dynamic sex chromosomes of Neotropical dwarf geckos (Sphaerodactylidae: Sphaerodactylus).</title>
        <authorList>
            <person name="Pinto B.J."/>
            <person name="Keating S.E."/>
            <person name="Gamble T."/>
        </authorList>
    </citation>
    <scope>NUCLEOTIDE SEQUENCE</scope>
    <source>
        <strain evidence="1">TG3544</strain>
    </source>
</reference>
<name>A0ACB8ENE9_9SAUR</name>
<dbReference type="Proteomes" id="UP000827872">
    <property type="component" value="Linkage Group LG03"/>
</dbReference>
<evidence type="ECO:0000313" key="2">
    <source>
        <dbReference type="Proteomes" id="UP000827872"/>
    </source>
</evidence>
<evidence type="ECO:0000313" key="1">
    <source>
        <dbReference type="EMBL" id="KAH7993701.1"/>
    </source>
</evidence>
<dbReference type="EMBL" id="CM037616">
    <property type="protein sequence ID" value="KAH7993701.1"/>
    <property type="molecule type" value="Genomic_DNA"/>
</dbReference>
<protein>
    <submittedName>
        <fullName evidence="1">Uncharacterized protein</fullName>
    </submittedName>
</protein>
<comment type="caution">
    <text evidence="1">The sequence shown here is derived from an EMBL/GenBank/DDBJ whole genome shotgun (WGS) entry which is preliminary data.</text>
</comment>
<accession>A0ACB8ENE9</accession>
<proteinExistence type="predicted"/>
<organism evidence="1 2">
    <name type="scientific">Sphaerodactylus townsendi</name>
    <dbReference type="NCBI Taxonomy" id="933632"/>
    <lineage>
        <taxon>Eukaryota</taxon>
        <taxon>Metazoa</taxon>
        <taxon>Chordata</taxon>
        <taxon>Craniata</taxon>
        <taxon>Vertebrata</taxon>
        <taxon>Euteleostomi</taxon>
        <taxon>Lepidosauria</taxon>
        <taxon>Squamata</taxon>
        <taxon>Bifurcata</taxon>
        <taxon>Gekkota</taxon>
        <taxon>Sphaerodactylidae</taxon>
        <taxon>Sphaerodactylus</taxon>
    </lineage>
</organism>
<sequence>MTAPPPRPPQPFRLSASRKPHVANFQCASKVNRGSRPQGTPPSGHASPSQARLLGSKSPWSPGGLTRISSVPRNGNFQPPRPWMGKSGGISDFRVLVLGTKAFGLSQSREDTIPPLLLTSKLLTASRIMSYTYDNTVSRGDVEDPSNVPHSTLDRVVS</sequence>
<gene>
    <name evidence="1" type="ORF">K3G42_032002</name>
</gene>